<dbReference type="EMBL" id="LAZR01029425">
    <property type="protein sequence ID" value="KKL59616.1"/>
    <property type="molecule type" value="Genomic_DNA"/>
</dbReference>
<proteinExistence type="predicted"/>
<dbReference type="Gene3D" id="3.40.50.300">
    <property type="entry name" value="P-loop containing nucleotide triphosphate hydrolases"/>
    <property type="match status" value="1"/>
</dbReference>
<protein>
    <recommendedName>
        <fullName evidence="1">Primase C-terminal 2 domain-containing protein</fullName>
    </recommendedName>
</protein>
<evidence type="ECO:0000259" key="1">
    <source>
        <dbReference type="Pfam" id="PF08707"/>
    </source>
</evidence>
<dbReference type="InterPro" id="IPR014819">
    <property type="entry name" value="PriCT_2"/>
</dbReference>
<feature type="domain" description="Primase C-terminal 2" evidence="1">
    <location>
        <begin position="2"/>
        <end position="64"/>
    </location>
</feature>
<dbReference type="SUPFAM" id="SSF52540">
    <property type="entry name" value="P-loop containing nucleoside triphosphate hydrolases"/>
    <property type="match status" value="1"/>
</dbReference>
<dbReference type="InterPro" id="IPR027417">
    <property type="entry name" value="P-loop_NTPase"/>
</dbReference>
<sequence length="443" mass="48096">MNRDEWVRVGMAIHHETGGDLAGLDLWDEWSQSSDKYTGRGDLEAPWRSFHDTPNAITVGSLRQGAVASPDEFPDLTEVPEGDDPWAAAAAQRKARFTLVHVSKVAQRDPPEWIVEDLLPEADLAMMIGAPGAGKSFAALDLGFSVSTGFTWFNKKVKKPGPVVWIAAEAAGAMRNRARAYAQARGVNLETTDLHILEETFSLMDGEDASAATEALAAIKPRLIIVDTLASASGGANENSGEDMNKVLDNCRKMHAVTGALVLLIHHVGKDASRGARGWSGLHAAVRAEFYVTHPEDSAIRIMQVTKQSDGIEGEKFAFRLQIVTLDMHENVTSCVVEQLDEAMLNPSTASKLGADQKFVFKAVYDLIGELSGTGDAIKIQEVYDSVLIQLPPPPEGKRDRRAEIIQRALRALHERGFITINDGSVSLGSAFNGDEEIPMSEM</sequence>
<organism evidence="2">
    <name type="scientific">marine sediment metagenome</name>
    <dbReference type="NCBI Taxonomy" id="412755"/>
    <lineage>
        <taxon>unclassified sequences</taxon>
        <taxon>metagenomes</taxon>
        <taxon>ecological metagenomes</taxon>
    </lineage>
</organism>
<feature type="non-terminal residue" evidence="2">
    <location>
        <position position="1"/>
    </location>
</feature>
<dbReference type="Pfam" id="PF08707">
    <property type="entry name" value="PriCT_2"/>
    <property type="match status" value="1"/>
</dbReference>
<dbReference type="AlphaFoldDB" id="A0A0F9E0J4"/>
<reference evidence="2" key="1">
    <citation type="journal article" date="2015" name="Nature">
        <title>Complex archaea that bridge the gap between prokaryotes and eukaryotes.</title>
        <authorList>
            <person name="Spang A."/>
            <person name="Saw J.H."/>
            <person name="Jorgensen S.L."/>
            <person name="Zaremba-Niedzwiedzka K."/>
            <person name="Martijn J."/>
            <person name="Lind A.E."/>
            <person name="van Eijk R."/>
            <person name="Schleper C."/>
            <person name="Guy L."/>
            <person name="Ettema T.J."/>
        </authorList>
    </citation>
    <scope>NUCLEOTIDE SEQUENCE</scope>
</reference>
<name>A0A0F9E0J4_9ZZZZ</name>
<evidence type="ECO:0000313" key="2">
    <source>
        <dbReference type="EMBL" id="KKL59616.1"/>
    </source>
</evidence>
<dbReference type="GO" id="GO:0016817">
    <property type="term" value="F:hydrolase activity, acting on acid anhydrides"/>
    <property type="evidence" value="ECO:0007669"/>
    <property type="project" value="InterPro"/>
</dbReference>
<comment type="caution">
    <text evidence="2">The sequence shown here is derived from an EMBL/GenBank/DDBJ whole genome shotgun (WGS) entry which is preliminary data.</text>
</comment>
<dbReference type="Pfam" id="PF13481">
    <property type="entry name" value="AAA_25"/>
    <property type="match status" value="1"/>
</dbReference>
<accession>A0A0F9E0J4</accession>
<gene>
    <name evidence="2" type="ORF">LCGC14_2213550</name>
</gene>